<accession>A0A3N1CZG0</accession>
<evidence type="ECO:0008006" key="3">
    <source>
        <dbReference type="Google" id="ProtNLM"/>
    </source>
</evidence>
<dbReference type="AlphaFoldDB" id="A0A3N1CZG0"/>
<sequence>MLPYRHQILRNLKFGALPRFVALQKQKNELLIEAGLTPYDVWAPAFGGLHHMVLEAHFASMAAFETEHLAQKQIEGMATINAEQLACVIEGSAEDRLQRLGLAAR</sequence>
<reference evidence="1 2" key="1">
    <citation type="submission" date="2018-11" db="EMBL/GenBank/DDBJ databases">
        <title>Sequencing the genomes of 1000 actinobacteria strains.</title>
        <authorList>
            <person name="Klenk H.-P."/>
        </authorList>
    </citation>
    <scope>NUCLEOTIDE SEQUENCE [LARGE SCALE GENOMIC DNA]</scope>
    <source>
        <strain evidence="1 2">DSM 44254</strain>
    </source>
</reference>
<proteinExistence type="predicted"/>
<dbReference type="Proteomes" id="UP000272400">
    <property type="component" value="Unassembled WGS sequence"/>
</dbReference>
<protein>
    <recommendedName>
        <fullName evidence="3">NIPSNAP protein</fullName>
    </recommendedName>
</protein>
<organism evidence="1 2">
    <name type="scientific">Actinocorallia herbida</name>
    <dbReference type="NCBI Taxonomy" id="58109"/>
    <lineage>
        <taxon>Bacteria</taxon>
        <taxon>Bacillati</taxon>
        <taxon>Actinomycetota</taxon>
        <taxon>Actinomycetes</taxon>
        <taxon>Streptosporangiales</taxon>
        <taxon>Thermomonosporaceae</taxon>
        <taxon>Actinocorallia</taxon>
    </lineage>
</organism>
<gene>
    <name evidence="1" type="ORF">EDD29_4236</name>
</gene>
<keyword evidence="2" id="KW-1185">Reference proteome</keyword>
<dbReference type="OrthoDB" id="4763807at2"/>
<dbReference type="RefSeq" id="WP_123666039.1">
    <property type="nucleotide sequence ID" value="NZ_RJKE01000001.1"/>
</dbReference>
<comment type="caution">
    <text evidence="1">The sequence shown here is derived from an EMBL/GenBank/DDBJ whole genome shotgun (WGS) entry which is preliminary data.</text>
</comment>
<dbReference type="EMBL" id="RJKE01000001">
    <property type="protein sequence ID" value="ROO86659.1"/>
    <property type="molecule type" value="Genomic_DNA"/>
</dbReference>
<name>A0A3N1CZG0_9ACTN</name>
<evidence type="ECO:0000313" key="1">
    <source>
        <dbReference type="EMBL" id="ROO86659.1"/>
    </source>
</evidence>
<evidence type="ECO:0000313" key="2">
    <source>
        <dbReference type="Proteomes" id="UP000272400"/>
    </source>
</evidence>